<evidence type="ECO:0000256" key="1">
    <source>
        <dbReference type="SAM" id="MobiDB-lite"/>
    </source>
</evidence>
<name>A0A1C5AWR8_9ACTN</name>
<protein>
    <submittedName>
        <fullName evidence="2">Uncharacterized protein</fullName>
    </submittedName>
</protein>
<dbReference type="RefSeq" id="WP_074479125.1">
    <property type="nucleotide sequence ID" value="NZ_FMCT01000023.1"/>
</dbReference>
<keyword evidence="3" id="KW-1185">Reference proteome</keyword>
<proteinExistence type="predicted"/>
<gene>
    <name evidence="2" type="ORF">GA0070563_12358</name>
</gene>
<evidence type="ECO:0000313" key="3">
    <source>
        <dbReference type="Proteomes" id="UP000183585"/>
    </source>
</evidence>
<reference evidence="3" key="1">
    <citation type="submission" date="2016-06" db="EMBL/GenBank/DDBJ databases">
        <authorList>
            <person name="Varghese N."/>
            <person name="Submissions Spin"/>
        </authorList>
    </citation>
    <scope>NUCLEOTIDE SEQUENCE [LARGE SCALE GENOMIC DNA]</scope>
    <source>
        <strain evidence="3">DSM 43168</strain>
    </source>
</reference>
<accession>A0A1C5AWR8</accession>
<dbReference type="EMBL" id="FMCT01000023">
    <property type="protein sequence ID" value="SCF49675.1"/>
    <property type="molecule type" value="Genomic_DNA"/>
</dbReference>
<feature type="region of interest" description="Disordered" evidence="1">
    <location>
        <begin position="69"/>
        <end position="101"/>
    </location>
</feature>
<feature type="compositionally biased region" description="Pro residues" evidence="1">
    <location>
        <begin position="78"/>
        <end position="88"/>
    </location>
</feature>
<organism evidence="2 3">
    <name type="scientific">Micromonospora carbonacea</name>
    <dbReference type="NCBI Taxonomy" id="47853"/>
    <lineage>
        <taxon>Bacteria</taxon>
        <taxon>Bacillati</taxon>
        <taxon>Actinomycetota</taxon>
        <taxon>Actinomycetes</taxon>
        <taxon>Micromonosporales</taxon>
        <taxon>Micromonosporaceae</taxon>
        <taxon>Micromonospora</taxon>
    </lineage>
</organism>
<dbReference type="Proteomes" id="UP000183585">
    <property type="component" value="Unassembled WGS sequence"/>
</dbReference>
<dbReference type="AlphaFoldDB" id="A0A1C5AWR8"/>
<feature type="compositionally biased region" description="Basic and acidic residues" evidence="1">
    <location>
        <begin position="90"/>
        <end position="101"/>
    </location>
</feature>
<sequence>MSGTTHHRSSHDTAPPSDVTDTLLWRLAYDVAEAHQPDAAGRCQNLLCGGRQAPCDPLLNAERAMRLARGDAGAAAPAPAPRPRPAAPARPEHPRTGREAA</sequence>
<evidence type="ECO:0000313" key="2">
    <source>
        <dbReference type="EMBL" id="SCF49675.1"/>
    </source>
</evidence>